<evidence type="ECO:0000313" key="8">
    <source>
        <dbReference type="EMBL" id="KAG5532806.1"/>
    </source>
</evidence>
<keyword evidence="1 5" id="KW-0479">Metal-binding</keyword>
<protein>
    <recommendedName>
        <fullName evidence="7">C3H1-type domain-containing protein</fullName>
    </recommendedName>
</protein>
<dbReference type="GO" id="GO:0008270">
    <property type="term" value="F:zinc ion binding"/>
    <property type="evidence" value="ECO:0007669"/>
    <property type="project" value="UniProtKB-KW"/>
</dbReference>
<evidence type="ECO:0000313" key="9">
    <source>
        <dbReference type="Proteomes" id="UP000823749"/>
    </source>
</evidence>
<gene>
    <name evidence="8" type="ORF">RHGRI_027182</name>
</gene>
<evidence type="ECO:0000256" key="4">
    <source>
        <dbReference type="ARBA" id="ARBA00023125"/>
    </source>
</evidence>
<dbReference type="PANTHER" id="PTHR12506">
    <property type="entry name" value="PROTEIN PHOSPHATASE RELATED"/>
    <property type="match status" value="1"/>
</dbReference>
<dbReference type="SUPFAM" id="SSF90229">
    <property type="entry name" value="CCCH zinc finger"/>
    <property type="match status" value="1"/>
</dbReference>
<feature type="domain" description="C3H1-type" evidence="7">
    <location>
        <begin position="48"/>
        <end position="76"/>
    </location>
</feature>
<reference evidence="8" key="1">
    <citation type="submission" date="2020-08" db="EMBL/GenBank/DDBJ databases">
        <title>Plant Genome Project.</title>
        <authorList>
            <person name="Zhang R.-G."/>
        </authorList>
    </citation>
    <scope>NUCLEOTIDE SEQUENCE</scope>
    <source>
        <strain evidence="8">WSP0</strain>
        <tissue evidence="8">Leaf</tissue>
    </source>
</reference>
<dbReference type="InterPro" id="IPR036855">
    <property type="entry name" value="Znf_CCCH_sf"/>
</dbReference>
<keyword evidence="9" id="KW-1185">Reference proteome</keyword>
<dbReference type="InterPro" id="IPR050974">
    <property type="entry name" value="Plant_ZF_CCCH"/>
</dbReference>
<evidence type="ECO:0000259" key="7">
    <source>
        <dbReference type="PROSITE" id="PS50103"/>
    </source>
</evidence>
<proteinExistence type="predicted"/>
<dbReference type="SMART" id="SM00356">
    <property type="entry name" value="ZnF_C3H1"/>
    <property type="match status" value="1"/>
</dbReference>
<keyword evidence="2 5" id="KW-0863">Zinc-finger</keyword>
<feature type="zinc finger region" description="C3H1-type" evidence="5">
    <location>
        <begin position="48"/>
        <end position="76"/>
    </location>
</feature>
<evidence type="ECO:0000256" key="6">
    <source>
        <dbReference type="SAM" id="MobiDB-lite"/>
    </source>
</evidence>
<evidence type="ECO:0000256" key="3">
    <source>
        <dbReference type="ARBA" id="ARBA00022833"/>
    </source>
</evidence>
<dbReference type="EMBL" id="JACTNZ010000009">
    <property type="protein sequence ID" value="KAG5532806.1"/>
    <property type="molecule type" value="Genomic_DNA"/>
</dbReference>
<dbReference type="GO" id="GO:0003729">
    <property type="term" value="F:mRNA binding"/>
    <property type="evidence" value="ECO:0007669"/>
    <property type="project" value="UniProtKB-ARBA"/>
</dbReference>
<sequence length="93" mass="10502">MEFEAGIPISRATVTDGPSMSPSLDEDTLWQMNLRSRDAMESGPYPVREGEPECSYYIRTGLCRFGVTCRFNHPPNRKLVKAVLGLGKFRIYS</sequence>
<dbReference type="GO" id="GO:0003677">
    <property type="term" value="F:DNA binding"/>
    <property type="evidence" value="ECO:0007669"/>
    <property type="project" value="UniProtKB-KW"/>
</dbReference>
<evidence type="ECO:0000256" key="1">
    <source>
        <dbReference type="ARBA" id="ARBA00022723"/>
    </source>
</evidence>
<dbReference type="InterPro" id="IPR000571">
    <property type="entry name" value="Znf_CCCH"/>
</dbReference>
<dbReference type="Pfam" id="PF00642">
    <property type="entry name" value="zf-CCCH"/>
    <property type="match status" value="1"/>
</dbReference>
<dbReference type="AlphaFoldDB" id="A0AAV6IVE6"/>
<organism evidence="8 9">
    <name type="scientific">Rhododendron griersonianum</name>
    <dbReference type="NCBI Taxonomy" id="479676"/>
    <lineage>
        <taxon>Eukaryota</taxon>
        <taxon>Viridiplantae</taxon>
        <taxon>Streptophyta</taxon>
        <taxon>Embryophyta</taxon>
        <taxon>Tracheophyta</taxon>
        <taxon>Spermatophyta</taxon>
        <taxon>Magnoliopsida</taxon>
        <taxon>eudicotyledons</taxon>
        <taxon>Gunneridae</taxon>
        <taxon>Pentapetalae</taxon>
        <taxon>asterids</taxon>
        <taxon>Ericales</taxon>
        <taxon>Ericaceae</taxon>
        <taxon>Ericoideae</taxon>
        <taxon>Rhodoreae</taxon>
        <taxon>Rhododendron</taxon>
    </lineage>
</organism>
<feature type="compositionally biased region" description="Polar residues" evidence="6">
    <location>
        <begin position="12"/>
        <end position="22"/>
    </location>
</feature>
<accession>A0AAV6IVE6</accession>
<comment type="caution">
    <text evidence="8">The sequence shown here is derived from an EMBL/GenBank/DDBJ whole genome shotgun (WGS) entry which is preliminary data.</text>
</comment>
<evidence type="ECO:0000256" key="2">
    <source>
        <dbReference type="ARBA" id="ARBA00022771"/>
    </source>
</evidence>
<keyword evidence="3 5" id="KW-0862">Zinc</keyword>
<dbReference type="PROSITE" id="PS50103">
    <property type="entry name" value="ZF_C3H1"/>
    <property type="match status" value="1"/>
</dbReference>
<dbReference type="Proteomes" id="UP000823749">
    <property type="component" value="Chromosome 9"/>
</dbReference>
<dbReference type="Gene3D" id="4.10.1000.10">
    <property type="entry name" value="Zinc finger, CCCH-type"/>
    <property type="match status" value="1"/>
</dbReference>
<keyword evidence="4" id="KW-0238">DNA-binding</keyword>
<dbReference type="PANTHER" id="PTHR12506:SF18">
    <property type="entry name" value="ZINC FINGER CCCH DOMAIN-CONTAINING PROTEIN 33-RELATED"/>
    <property type="match status" value="1"/>
</dbReference>
<evidence type="ECO:0000256" key="5">
    <source>
        <dbReference type="PROSITE-ProRule" id="PRU00723"/>
    </source>
</evidence>
<feature type="region of interest" description="Disordered" evidence="6">
    <location>
        <begin position="1"/>
        <end position="25"/>
    </location>
</feature>
<name>A0AAV6IVE6_9ERIC</name>